<dbReference type="PANTHER" id="PTHR48081:SF8">
    <property type="entry name" value="ALPHA_BETA HYDROLASE FOLD-3 DOMAIN-CONTAINING PROTEIN-RELATED"/>
    <property type="match status" value="1"/>
</dbReference>
<keyword evidence="1" id="KW-0378">Hydrolase</keyword>
<comment type="caution">
    <text evidence="4">The sequence shown here is derived from an EMBL/GenBank/DDBJ whole genome shotgun (WGS) entry which is preliminary data.</text>
</comment>
<sequence>MSGSSFELNLDFPNTRSRSEQIHIHLSGLLLQVLVDIVALPLLLTRDKYRIRRKINTGRTGSCKICIYVPKEGQEPNERRGVVIHLHGGGWTIGRPETEAPICRYLSNTVGAIIVAPDYQKAPQYPFPCALEQIYQVASWIARLNISSLQVDSSRIGLSGGSAGSNLACALSTLIVSRPLPNQAKIIAQCLLYPVLNLAVPYEEKLARVDPAHILPQWMSRFFLKAYFPPPRVASDPLVSPALASNDIMSQQPPTLILTAAYDYLAREADEYAEHLRSVGVAVRHRRFEDVGHGFDGIPTWDRTQRVLNEKARDEAWSMIASLMRESLL</sequence>
<protein>
    <submittedName>
        <fullName evidence="4">Carboxylesterase A</fullName>
    </submittedName>
</protein>
<evidence type="ECO:0000313" key="4">
    <source>
        <dbReference type="EMBL" id="PAV16849.1"/>
    </source>
</evidence>
<proteinExistence type="predicted"/>
<dbReference type="EMBL" id="NBII01000007">
    <property type="protein sequence ID" value="PAV16849.1"/>
    <property type="molecule type" value="Genomic_DNA"/>
</dbReference>
<feature type="transmembrane region" description="Helical" evidence="2">
    <location>
        <begin position="22"/>
        <end position="44"/>
    </location>
</feature>
<dbReference type="STRING" id="2282107.A0A286UBB9"/>
<dbReference type="InterPro" id="IPR029058">
    <property type="entry name" value="AB_hydrolase_fold"/>
</dbReference>
<dbReference type="GO" id="GO:0016787">
    <property type="term" value="F:hydrolase activity"/>
    <property type="evidence" value="ECO:0007669"/>
    <property type="project" value="UniProtKB-KW"/>
</dbReference>
<dbReference type="Gene3D" id="3.40.50.1820">
    <property type="entry name" value="alpha/beta hydrolase"/>
    <property type="match status" value="1"/>
</dbReference>
<evidence type="ECO:0000256" key="2">
    <source>
        <dbReference type="SAM" id="Phobius"/>
    </source>
</evidence>
<feature type="domain" description="Alpha/beta hydrolase fold-3" evidence="3">
    <location>
        <begin position="83"/>
        <end position="295"/>
    </location>
</feature>
<keyword evidence="5" id="KW-1185">Reference proteome</keyword>
<accession>A0A286UBB9</accession>
<dbReference type="Proteomes" id="UP000217199">
    <property type="component" value="Unassembled WGS sequence"/>
</dbReference>
<evidence type="ECO:0000256" key="1">
    <source>
        <dbReference type="ARBA" id="ARBA00022801"/>
    </source>
</evidence>
<dbReference type="Pfam" id="PF07859">
    <property type="entry name" value="Abhydrolase_3"/>
    <property type="match status" value="1"/>
</dbReference>
<dbReference type="InParanoid" id="A0A286UBB9"/>
<name>A0A286UBB9_9AGAM</name>
<organism evidence="4 5">
    <name type="scientific">Pyrrhoderma noxium</name>
    <dbReference type="NCBI Taxonomy" id="2282107"/>
    <lineage>
        <taxon>Eukaryota</taxon>
        <taxon>Fungi</taxon>
        <taxon>Dikarya</taxon>
        <taxon>Basidiomycota</taxon>
        <taxon>Agaricomycotina</taxon>
        <taxon>Agaricomycetes</taxon>
        <taxon>Hymenochaetales</taxon>
        <taxon>Hymenochaetaceae</taxon>
        <taxon>Pyrrhoderma</taxon>
    </lineage>
</organism>
<keyword evidence="2" id="KW-0812">Transmembrane</keyword>
<evidence type="ECO:0000259" key="3">
    <source>
        <dbReference type="Pfam" id="PF07859"/>
    </source>
</evidence>
<keyword evidence="2" id="KW-0472">Membrane</keyword>
<dbReference type="InterPro" id="IPR013094">
    <property type="entry name" value="AB_hydrolase_3"/>
</dbReference>
<dbReference type="AlphaFoldDB" id="A0A286UBB9"/>
<keyword evidence="2" id="KW-1133">Transmembrane helix</keyword>
<reference evidence="4 5" key="1">
    <citation type="journal article" date="2017" name="Mol. Ecol.">
        <title>Comparative and population genomic landscape of Phellinus noxius: A hypervariable fungus causing root rot in trees.</title>
        <authorList>
            <person name="Chung C.L."/>
            <person name="Lee T.J."/>
            <person name="Akiba M."/>
            <person name="Lee H.H."/>
            <person name="Kuo T.H."/>
            <person name="Liu D."/>
            <person name="Ke H.M."/>
            <person name="Yokoi T."/>
            <person name="Roa M.B."/>
            <person name="Lu M.J."/>
            <person name="Chang Y.Y."/>
            <person name="Ann P.J."/>
            <person name="Tsai J.N."/>
            <person name="Chen C.Y."/>
            <person name="Tzean S.S."/>
            <person name="Ota Y."/>
            <person name="Hattori T."/>
            <person name="Sahashi N."/>
            <person name="Liou R.F."/>
            <person name="Kikuchi T."/>
            <person name="Tsai I.J."/>
        </authorList>
    </citation>
    <scope>NUCLEOTIDE SEQUENCE [LARGE SCALE GENOMIC DNA]</scope>
    <source>
        <strain evidence="4 5">FFPRI411160</strain>
    </source>
</reference>
<evidence type="ECO:0000313" key="5">
    <source>
        <dbReference type="Proteomes" id="UP000217199"/>
    </source>
</evidence>
<dbReference type="PANTHER" id="PTHR48081">
    <property type="entry name" value="AB HYDROLASE SUPERFAMILY PROTEIN C4A8.06C"/>
    <property type="match status" value="1"/>
</dbReference>
<gene>
    <name evidence="4" type="ORF">PNOK_0691300</name>
</gene>
<dbReference type="SUPFAM" id="SSF53474">
    <property type="entry name" value="alpha/beta-Hydrolases"/>
    <property type="match status" value="1"/>
</dbReference>
<dbReference type="InterPro" id="IPR050300">
    <property type="entry name" value="GDXG_lipolytic_enzyme"/>
</dbReference>
<dbReference type="OrthoDB" id="408631at2759"/>